<dbReference type="EMBL" id="JAWDID010000027">
    <property type="protein sequence ID" value="MDU0341717.1"/>
    <property type="molecule type" value="Genomic_DNA"/>
</dbReference>
<comment type="caution">
    <text evidence="9">The sequence shown here is derived from an EMBL/GenBank/DDBJ whole genome shotgun (WGS) entry which is preliminary data.</text>
</comment>
<keyword evidence="2" id="KW-0813">Transport</keyword>
<dbReference type="Gene3D" id="3.40.50.300">
    <property type="entry name" value="P-loop containing nucleotide triphosphate hydrolases"/>
    <property type="match status" value="1"/>
</dbReference>
<dbReference type="InterPro" id="IPR003593">
    <property type="entry name" value="AAA+_ATPase"/>
</dbReference>
<name>A0ABU3SAC5_9HYPH</name>
<dbReference type="GO" id="GO:0005524">
    <property type="term" value="F:ATP binding"/>
    <property type="evidence" value="ECO:0007669"/>
    <property type="project" value="UniProtKB-KW"/>
</dbReference>
<keyword evidence="3" id="KW-1003">Cell membrane</keyword>
<accession>A0ABU3SAC5</accession>
<dbReference type="Pfam" id="PF00005">
    <property type="entry name" value="ABC_tran"/>
    <property type="match status" value="1"/>
</dbReference>
<dbReference type="RefSeq" id="WP_316019549.1">
    <property type="nucleotide sequence ID" value="NZ_JAWDID010000027.1"/>
</dbReference>
<dbReference type="InterPro" id="IPR027417">
    <property type="entry name" value="P-loop_NTPase"/>
</dbReference>
<dbReference type="PANTHER" id="PTHR43166:SF6">
    <property type="entry name" value="PHOSPHONATES IMPORT ATP-BINDING PROTEIN PHNC"/>
    <property type="match status" value="1"/>
</dbReference>
<evidence type="ECO:0000256" key="6">
    <source>
        <dbReference type="ARBA" id="ARBA00022967"/>
    </source>
</evidence>
<dbReference type="PANTHER" id="PTHR43166">
    <property type="entry name" value="AMINO ACID IMPORT ATP-BINDING PROTEIN"/>
    <property type="match status" value="1"/>
</dbReference>
<comment type="similarity">
    <text evidence="1">Belongs to the ABC transporter superfamily.</text>
</comment>
<keyword evidence="6" id="KW-1278">Translocase</keyword>
<evidence type="ECO:0000256" key="4">
    <source>
        <dbReference type="ARBA" id="ARBA00022741"/>
    </source>
</evidence>
<evidence type="ECO:0000313" key="9">
    <source>
        <dbReference type="EMBL" id="MDU0341717.1"/>
    </source>
</evidence>
<proteinExistence type="inferred from homology"/>
<dbReference type="InterPro" id="IPR003439">
    <property type="entry name" value="ABC_transporter-like_ATP-bd"/>
</dbReference>
<evidence type="ECO:0000313" key="10">
    <source>
        <dbReference type="Proteomes" id="UP001254257"/>
    </source>
</evidence>
<dbReference type="Proteomes" id="UP001254257">
    <property type="component" value="Unassembled WGS sequence"/>
</dbReference>
<evidence type="ECO:0000256" key="5">
    <source>
        <dbReference type="ARBA" id="ARBA00022840"/>
    </source>
</evidence>
<evidence type="ECO:0000256" key="7">
    <source>
        <dbReference type="ARBA" id="ARBA00023136"/>
    </source>
</evidence>
<evidence type="ECO:0000256" key="1">
    <source>
        <dbReference type="ARBA" id="ARBA00005417"/>
    </source>
</evidence>
<evidence type="ECO:0000256" key="3">
    <source>
        <dbReference type="ARBA" id="ARBA00022475"/>
    </source>
</evidence>
<dbReference type="SMART" id="SM00382">
    <property type="entry name" value="AAA"/>
    <property type="match status" value="1"/>
</dbReference>
<keyword evidence="5 9" id="KW-0067">ATP-binding</keyword>
<organism evidence="9 10">
    <name type="scientific">Bosea rubneri</name>
    <dbReference type="NCBI Taxonomy" id="3075434"/>
    <lineage>
        <taxon>Bacteria</taxon>
        <taxon>Pseudomonadati</taxon>
        <taxon>Pseudomonadota</taxon>
        <taxon>Alphaproteobacteria</taxon>
        <taxon>Hyphomicrobiales</taxon>
        <taxon>Boseaceae</taxon>
        <taxon>Bosea</taxon>
    </lineage>
</organism>
<keyword evidence="10" id="KW-1185">Reference proteome</keyword>
<dbReference type="InterPro" id="IPR050086">
    <property type="entry name" value="MetN_ABC_transporter-like"/>
</dbReference>
<keyword evidence="7" id="KW-0472">Membrane</keyword>
<gene>
    <name evidence="9" type="ORF">RKE40_17590</name>
</gene>
<evidence type="ECO:0000256" key="2">
    <source>
        <dbReference type="ARBA" id="ARBA00022448"/>
    </source>
</evidence>
<dbReference type="InterPro" id="IPR017871">
    <property type="entry name" value="ABC_transporter-like_CS"/>
</dbReference>
<reference evidence="9 10" key="1">
    <citation type="submission" date="2023-09" db="EMBL/GenBank/DDBJ databases">
        <title>Whole genome shotgun sequencing (WGS) of Bosea sp. ZW T0_25, isolated from stored onions (Allium cepa).</title>
        <authorList>
            <person name="Stoll D.A."/>
            <person name="Huch M."/>
        </authorList>
    </citation>
    <scope>NUCLEOTIDE SEQUENCE [LARGE SCALE GENOMIC DNA]</scope>
    <source>
        <strain evidence="9 10">ZW T0_25</strain>
    </source>
</reference>
<protein>
    <submittedName>
        <fullName evidence="9">ATP-binding cassette domain-containing protein</fullName>
    </submittedName>
</protein>
<keyword evidence="4" id="KW-0547">Nucleotide-binding</keyword>
<evidence type="ECO:0000259" key="8">
    <source>
        <dbReference type="PROSITE" id="PS50893"/>
    </source>
</evidence>
<sequence length="275" mass="29036">MPQSAQTLPTADAAAPVVAISGLAKSFGTRQIIGGLDLAIPQGEAMALIGANGTGKSTLLRMIVRLAEADAGTISVLGETVGSLRGAALKRFRARVGVVFQKHNLVSRLSALSNVVHGVQSRRSGPRTWTQALAPAEIRDEAMACLAAVGLADKAMQRADSLSGGQSQRVAIARMLMQRPQIVLADEPDASLDPRAGREVMELLFRLTRDKGLTLVFVSHHMAHALRFADRIVGLGNGGIALDRRALHCNEAELAAFFEEPAEAEPAAQPVPVFA</sequence>
<feature type="domain" description="ABC transporter" evidence="8">
    <location>
        <begin position="18"/>
        <end position="262"/>
    </location>
</feature>
<dbReference type="PROSITE" id="PS00211">
    <property type="entry name" value="ABC_TRANSPORTER_1"/>
    <property type="match status" value="1"/>
</dbReference>
<dbReference type="PROSITE" id="PS50893">
    <property type="entry name" value="ABC_TRANSPORTER_2"/>
    <property type="match status" value="1"/>
</dbReference>
<dbReference type="SUPFAM" id="SSF52540">
    <property type="entry name" value="P-loop containing nucleoside triphosphate hydrolases"/>
    <property type="match status" value="1"/>
</dbReference>